<dbReference type="Pfam" id="PF13630">
    <property type="entry name" value="SdpI"/>
    <property type="match status" value="1"/>
</dbReference>
<dbReference type="EMBL" id="CP146369">
    <property type="protein sequence ID" value="WWT54481.1"/>
    <property type="molecule type" value="Genomic_DNA"/>
</dbReference>
<name>A0ABZ2IA36_9CAUL</name>
<keyword evidence="1" id="KW-0812">Transmembrane</keyword>
<dbReference type="Pfam" id="PF07853">
    <property type="entry name" value="DUF1648"/>
    <property type="match status" value="1"/>
</dbReference>
<sequence>MTRVKPDALDLASIVLIVAVASLAIWVGTAGPTTPIPIHFNLAGEADGWAPRGQVAWMIGGLGVVAAATVGGCSLYARRAQTDPARRRSLKSAQLVSLLAFASCIGLIAFPLFSAVPPSQGAHMALTALLLLAVGAFLGRVGPNVAVGVRTPWNYKSKLAWERSNRLAGRLMFGLGLAGLVAAPIAPQPLGFSALIIGVLIATAWSVFESWRVWRADPDRQPF</sequence>
<evidence type="ECO:0000313" key="4">
    <source>
        <dbReference type="Proteomes" id="UP001363460"/>
    </source>
</evidence>
<evidence type="ECO:0000256" key="1">
    <source>
        <dbReference type="SAM" id="Phobius"/>
    </source>
</evidence>
<keyword evidence="4" id="KW-1185">Reference proteome</keyword>
<feature type="transmembrane region" description="Helical" evidence="1">
    <location>
        <begin position="55"/>
        <end position="77"/>
    </location>
</feature>
<dbReference type="InterPro" id="IPR025962">
    <property type="entry name" value="SdpI/YhfL"/>
</dbReference>
<evidence type="ECO:0000259" key="2">
    <source>
        <dbReference type="Pfam" id="PF07853"/>
    </source>
</evidence>
<protein>
    <submittedName>
        <fullName evidence="3">SdpI family protein</fullName>
    </submittedName>
</protein>
<feature type="transmembrane region" description="Helical" evidence="1">
    <location>
        <begin position="98"/>
        <end position="116"/>
    </location>
</feature>
<accession>A0ABZ2IA36</accession>
<organism evidence="3 4">
    <name type="scientific">Brevundimonas olei</name>
    <dbReference type="NCBI Taxonomy" id="657642"/>
    <lineage>
        <taxon>Bacteria</taxon>
        <taxon>Pseudomonadati</taxon>
        <taxon>Pseudomonadota</taxon>
        <taxon>Alphaproteobacteria</taxon>
        <taxon>Caulobacterales</taxon>
        <taxon>Caulobacteraceae</taxon>
        <taxon>Brevundimonas</taxon>
    </lineage>
</organism>
<feature type="transmembrane region" description="Helical" evidence="1">
    <location>
        <begin position="167"/>
        <end position="186"/>
    </location>
</feature>
<evidence type="ECO:0000313" key="3">
    <source>
        <dbReference type="EMBL" id="WWT54481.1"/>
    </source>
</evidence>
<dbReference type="RefSeq" id="WP_338576706.1">
    <property type="nucleotide sequence ID" value="NZ_CP146369.1"/>
</dbReference>
<dbReference type="InterPro" id="IPR012867">
    <property type="entry name" value="DUF1648"/>
</dbReference>
<feature type="transmembrane region" description="Helical" evidence="1">
    <location>
        <begin position="7"/>
        <end position="27"/>
    </location>
</feature>
<feature type="domain" description="DUF1648" evidence="2">
    <location>
        <begin position="34"/>
        <end position="61"/>
    </location>
</feature>
<dbReference type="PIRSF" id="PIRSF038959">
    <property type="entry name" value="SdpI"/>
    <property type="match status" value="1"/>
</dbReference>
<keyword evidence="1" id="KW-0472">Membrane</keyword>
<feature type="transmembrane region" description="Helical" evidence="1">
    <location>
        <begin position="122"/>
        <end position="146"/>
    </location>
</feature>
<feature type="transmembrane region" description="Helical" evidence="1">
    <location>
        <begin position="192"/>
        <end position="211"/>
    </location>
</feature>
<gene>
    <name evidence="3" type="ORF">V8J38_14715</name>
</gene>
<reference evidence="3 4" key="1">
    <citation type="submission" date="2024-02" db="EMBL/GenBank/DDBJ databases">
        <title>Distribution and functional of Brevundimonas-related endobacteria within Verticillium dahliae.</title>
        <authorList>
            <person name="Zeng H."/>
        </authorList>
    </citation>
    <scope>NUCLEOTIDE SEQUENCE [LARGE SCALE GENOMIC DNA]</scope>
    <source>
        <strain evidence="3 4">TRM 44200</strain>
    </source>
</reference>
<keyword evidence="1" id="KW-1133">Transmembrane helix</keyword>
<dbReference type="Proteomes" id="UP001363460">
    <property type="component" value="Chromosome"/>
</dbReference>
<proteinExistence type="predicted"/>
<dbReference type="InterPro" id="IPR026272">
    <property type="entry name" value="SdpI"/>
</dbReference>